<accession>A0A0K1ZID1</accession>
<sequence>MTPDGRNPGPNADNNIPVLTEIVELETQVPAQAPPVQAPPPHAAAAATIVPPALREQGLAPTPALPPAGTDAARVMGEVMWRFQSEWPALIEAQCRAALESRLSLLTEQLAADLTRTLEARLMDWLGAALDDALAPQRRTPPR</sequence>
<organism evidence="2">
    <name type="scientific">Ralstonia solanacearum</name>
    <name type="common">Pseudomonas solanacearum</name>
    <dbReference type="NCBI Taxonomy" id="305"/>
    <lineage>
        <taxon>Bacteria</taxon>
        <taxon>Pseudomonadati</taxon>
        <taxon>Pseudomonadota</taxon>
        <taxon>Betaproteobacteria</taxon>
        <taxon>Burkholderiales</taxon>
        <taxon>Burkholderiaceae</taxon>
        <taxon>Ralstonia</taxon>
        <taxon>Ralstonia solanacearum species complex</taxon>
    </lineage>
</organism>
<evidence type="ECO:0000313" key="7">
    <source>
        <dbReference type="EMBL" id="CUV59476.1"/>
    </source>
</evidence>
<name>A0A0K1ZID1_RALSL</name>
<evidence type="ECO:0000313" key="8">
    <source>
        <dbReference type="Proteomes" id="UP000262427"/>
    </source>
</evidence>
<reference evidence="8" key="3">
    <citation type="submission" date="2018-01" db="EMBL/GenBank/DDBJ databases">
        <title>Raltonia solanacearum P824 infects blueberry.</title>
        <authorList>
            <person name="Bocsanczy A.M."/>
            <person name="Norman D.J."/>
        </authorList>
    </citation>
    <scope>NUCLEOTIDE SEQUENCE [LARGE SCALE GENOMIC DNA]</scope>
    <source>
        <strain evidence="8">P824</strain>
    </source>
</reference>
<dbReference type="EMBL" id="LN899825">
    <property type="protein sequence ID" value="CUV35975.1"/>
    <property type="molecule type" value="Genomic_DNA"/>
</dbReference>
<dbReference type="Proteomes" id="UP000262427">
    <property type="component" value="Chromosome CM"/>
</dbReference>
<dbReference type="EMBL" id="LN899824">
    <property type="protein sequence ID" value="CUV28752.1"/>
    <property type="molecule type" value="Genomic_DNA"/>
</dbReference>
<evidence type="ECO:0000313" key="4">
    <source>
        <dbReference type="EMBL" id="CUV35975.1"/>
    </source>
</evidence>
<reference evidence="2" key="1">
    <citation type="submission" date="2015-10" db="EMBL/GenBank/DDBJ databases">
        <authorList>
            <person name="Gilbert D.G."/>
        </authorList>
    </citation>
    <scope>NUCLEOTIDE SEQUENCE</scope>
    <source>
        <strain evidence="2">Phyl III-seqv23</strain>
    </source>
</reference>
<evidence type="ECO:0000313" key="1">
    <source>
        <dbReference type="EMBL" id="AYA45893.1"/>
    </source>
</evidence>
<dbReference type="PATRIC" id="fig|305.92.peg.1096"/>
<dbReference type="EMBL" id="LN899827">
    <property type="protein sequence ID" value="CUV43803.1"/>
    <property type="molecule type" value="Genomic_DNA"/>
</dbReference>
<proteinExistence type="predicted"/>
<evidence type="ECO:0000313" key="5">
    <source>
        <dbReference type="EMBL" id="CUV38099.1"/>
    </source>
</evidence>
<dbReference type="EMBL" id="LN899822">
    <property type="protein sequence ID" value="CUV59476.1"/>
    <property type="molecule type" value="Genomic_DNA"/>
</dbReference>
<reference evidence="1" key="2">
    <citation type="submission" date="2018-01" db="EMBL/GenBank/DDBJ databases">
        <title>Ralstonia pseudosolanacearum P824 infects blueberry.</title>
        <authorList>
            <person name="Bocsanczy A.M."/>
            <person name="Norman D.J."/>
        </authorList>
    </citation>
    <scope>NUCLEOTIDE SEQUENCE</scope>
    <source>
        <strain evidence="1">P824</strain>
    </source>
</reference>
<evidence type="ECO:0000313" key="2">
    <source>
        <dbReference type="EMBL" id="CUV25149.1"/>
    </source>
</evidence>
<evidence type="ECO:0000313" key="6">
    <source>
        <dbReference type="EMBL" id="CUV43803.1"/>
    </source>
</evidence>
<evidence type="ECO:0000313" key="3">
    <source>
        <dbReference type="EMBL" id="CUV28752.1"/>
    </source>
</evidence>
<dbReference type="AlphaFoldDB" id="A0A0K1ZID1"/>
<dbReference type="EMBL" id="LN899826">
    <property type="protein sequence ID" value="CUV38099.1"/>
    <property type="molecule type" value="Genomic_DNA"/>
</dbReference>
<protein>
    <submittedName>
        <fullName evidence="1">DUF2486 domain-containing protein</fullName>
    </submittedName>
</protein>
<gene>
    <name evidence="7" type="ORF">RD1301_v1_440029</name>
    <name evidence="1" type="ORF">RSP824_05020</name>
    <name evidence="2" type="ORF">RUN1744_v1_840076</name>
    <name evidence="3" type="ORF">RUN1985_v1_280067</name>
    <name evidence="4" type="ORF">TD1301_v1_1760044</name>
    <name evidence="5" type="ORF">TF3108_v1_70080</name>
    <name evidence="6" type="ORF">TO10_v1_100128</name>
</gene>
<dbReference type="EMBL" id="CP025741">
    <property type="protein sequence ID" value="AYA45893.1"/>
    <property type="molecule type" value="Genomic_DNA"/>
</dbReference>
<dbReference type="EMBL" id="LN899823">
    <property type="protein sequence ID" value="CUV25149.1"/>
    <property type="molecule type" value="Genomic_DNA"/>
</dbReference>